<dbReference type="PANTHER" id="PTHR35498:SF1">
    <property type="entry name" value="LOW PSII ACCUMULATION-LIKE PROTEIN"/>
    <property type="match status" value="1"/>
</dbReference>
<dbReference type="Proteomes" id="UP001491310">
    <property type="component" value="Unassembled WGS sequence"/>
</dbReference>
<name>A0ABR2YK67_9CHLO</name>
<feature type="transmembrane region" description="Helical" evidence="1">
    <location>
        <begin position="71"/>
        <end position="89"/>
    </location>
</feature>
<dbReference type="Pfam" id="PF11998">
    <property type="entry name" value="DUF3493"/>
    <property type="match status" value="1"/>
</dbReference>
<dbReference type="EMBL" id="JALJOT010000010">
    <property type="protein sequence ID" value="KAK9906905.1"/>
    <property type="molecule type" value="Genomic_DNA"/>
</dbReference>
<comment type="caution">
    <text evidence="2">The sequence shown here is derived from an EMBL/GenBank/DDBJ whole genome shotgun (WGS) entry which is preliminary data.</text>
</comment>
<accession>A0ABR2YK67</accession>
<proteinExistence type="predicted"/>
<gene>
    <name evidence="2" type="ORF">WJX75_009966</name>
</gene>
<keyword evidence="1" id="KW-0812">Transmembrane</keyword>
<keyword evidence="3" id="KW-1185">Reference proteome</keyword>
<organism evidence="2 3">
    <name type="scientific">Coccomyxa subellipsoidea</name>
    <dbReference type="NCBI Taxonomy" id="248742"/>
    <lineage>
        <taxon>Eukaryota</taxon>
        <taxon>Viridiplantae</taxon>
        <taxon>Chlorophyta</taxon>
        <taxon>core chlorophytes</taxon>
        <taxon>Trebouxiophyceae</taxon>
        <taxon>Trebouxiophyceae incertae sedis</taxon>
        <taxon>Coccomyxaceae</taxon>
        <taxon>Coccomyxa</taxon>
    </lineage>
</organism>
<keyword evidence="1" id="KW-1133">Transmembrane helix</keyword>
<keyword evidence="1" id="KW-0472">Membrane</keyword>
<evidence type="ECO:0000313" key="3">
    <source>
        <dbReference type="Proteomes" id="UP001491310"/>
    </source>
</evidence>
<dbReference type="PANTHER" id="PTHR35498">
    <property type="entry name" value="PROTEIN LOW PSII ACCUMULATION 1, CHLOROPLASTIC"/>
    <property type="match status" value="1"/>
</dbReference>
<feature type="transmembrane region" description="Helical" evidence="1">
    <location>
        <begin position="34"/>
        <end position="59"/>
    </location>
</feature>
<evidence type="ECO:0000313" key="2">
    <source>
        <dbReference type="EMBL" id="KAK9906905.1"/>
    </source>
</evidence>
<dbReference type="InterPro" id="IPR021883">
    <property type="entry name" value="LPA1-like"/>
</dbReference>
<reference evidence="2 3" key="1">
    <citation type="journal article" date="2024" name="Nat. Commun.">
        <title>Phylogenomics reveals the evolutionary origins of lichenization in chlorophyte algae.</title>
        <authorList>
            <person name="Puginier C."/>
            <person name="Libourel C."/>
            <person name="Otte J."/>
            <person name="Skaloud P."/>
            <person name="Haon M."/>
            <person name="Grisel S."/>
            <person name="Petersen M."/>
            <person name="Berrin J.G."/>
            <person name="Delaux P.M."/>
            <person name="Dal Grande F."/>
            <person name="Keller J."/>
        </authorList>
    </citation>
    <scope>NUCLEOTIDE SEQUENCE [LARGE SCALE GENOMIC DNA]</scope>
    <source>
        <strain evidence="2 3">SAG 216-7</strain>
    </source>
</reference>
<sequence>MASKVPPPSLERRPEAGNIGIRSEVEAPFRALRLVLFGFFGVSASVGALIATTQVIAALGGAERALPLADVAQSLGIDLAAAGVFAFFLRRDLQARDKQIARLTREERLGALPLTLANGRRVKVGQLRSFSRVVIAAGSPEQVAAAVQAAEPLREQLQERGVLVVPLPIFPGDQASSNGAAAAESSGSSSTDDLRWKATPLRLEEWKAWFDEQTALANSNLSLSNGLYISLRLDGRVRGSGQGPPPWQRIIAQLAPLEGDGAWKGFFDGFDGRV</sequence>
<evidence type="ECO:0000256" key="1">
    <source>
        <dbReference type="SAM" id="Phobius"/>
    </source>
</evidence>
<protein>
    <submittedName>
        <fullName evidence="2">Uncharacterized protein</fullName>
    </submittedName>
</protein>